<evidence type="ECO:0000256" key="5">
    <source>
        <dbReference type="ARBA" id="ARBA00022741"/>
    </source>
</evidence>
<keyword evidence="6" id="KW-0418">Kinase</keyword>
<keyword evidence="12" id="KW-1185">Reference proteome</keyword>
<reference evidence="11 12" key="1">
    <citation type="submission" date="2020-04" db="EMBL/GenBank/DDBJ databases">
        <authorList>
            <person name="Laetsch R D."/>
            <person name="Stevens L."/>
            <person name="Kumar S."/>
            <person name="Blaxter L. M."/>
        </authorList>
    </citation>
    <scope>NUCLEOTIDE SEQUENCE [LARGE SCALE GENOMIC DNA]</scope>
</reference>
<dbReference type="InterPro" id="IPR045116">
    <property type="entry name" value="Clp1/Grc3"/>
</dbReference>
<keyword evidence="4" id="KW-0808">Transferase</keyword>
<keyword evidence="5" id="KW-0547">Nucleotide-binding</keyword>
<evidence type="ECO:0000256" key="3">
    <source>
        <dbReference type="ARBA" id="ARBA00022552"/>
    </source>
</evidence>
<dbReference type="GO" id="GO:0005524">
    <property type="term" value="F:ATP binding"/>
    <property type="evidence" value="ECO:0007669"/>
    <property type="project" value="UniProtKB-KW"/>
</dbReference>
<dbReference type="GO" id="GO:0051731">
    <property type="term" value="F:polynucleotide 5'-hydroxyl-kinase activity"/>
    <property type="evidence" value="ECO:0007669"/>
    <property type="project" value="InterPro"/>
</dbReference>
<dbReference type="Pfam" id="PF25467">
    <property type="entry name" value="NOL9_C"/>
    <property type="match status" value="1"/>
</dbReference>
<proteinExistence type="inferred from homology"/>
<evidence type="ECO:0000256" key="7">
    <source>
        <dbReference type="ARBA" id="ARBA00022840"/>
    </source>
</evidence>
<comment type="similarity">
    <text evidence="2">Belongs to the Clp1 family. NOL9/GRC3 subfamily.</text>
</comment>
<dbReference type="InterPro" id="IPR027417">
    <property type="entry name" value="P-loop_NTPase"/>
</dbReference>
<dbReference type="Proteomes" id="UP000494206">
    <property type="component" value="Unassembled WGS sequence"/>
</dbReference>
<keyword evidence="7" id="KW-0067">ATP-binding</keyword>
<evidence type="ECO:0000313" key="11">
    <source>
        <dbReference type="EMBL" id="CAB3406683.1"/>
    </source>
</evidence>
<evidence type="ECO:0000259" key="9">
    <source>
        <dbReference type="Pfam" id="PF16575"/>
    </source>
</evidence>
<comment type="subcellular location">
    <subcellularLocation>
        <location evidence="1">Nucleus</location>
        <location evidence="1">Nucleolus</location>
    </subcellularLocation>
</comment>
<evidence type="ECO:0000259" key="10">
    <source>
        <dbReference type="Pfam" id="PF25467"/>
    </source>
</evidence>
<sequence length="535" mass="60336">MSEVLRYDCLKSDLAIYVIQENERICIYGSCSILCLTGNAVLNDFPLPEVSYSKGNLVKLSAPQAMHIPAILQIHPYHKNYKYARIKFRLKEIAPNCYEDIMKKIGHTTPAVFVFNKELKTPEMAANNALPNFLVHSSIQKGIFRPPFYTISRMDFYIYPEESDNQLNSCIRNLKLKQDNLQRVSILPIGHKGAGKSNLVRSIINRCLANEFTPCGCLTLTKIHSPIFDKPYGHQLAKFSNTYFYGDIIINNLDLYKDIFERLWNSFVSTSEPGAICVINSMGWLEDAGRDILLRILESTRADLIVEICRDPSVAKFKYSLPRGSSCISIFPNNALITDVPTEKKLKAAMIRELTSVGYFSTIFPTSYVSSIAQATPYRINFKEITFLLPNELLVEDSKMIASLNCQTVALCEPIPELKSRRICDSSNLPSLAIHDESTPALKCFGFAIIRGFCFEKRELYLLSPVNLMKCDEIPILARGKRITTSPILFGSQIDHTSPYTVITSTSRKHAGSANVDEMYCALSVTTSFKRTRNL</sequence>
<dbReference type="AlphaFoldDB" id="A0A8S1EYI7"/>
<feature type="domain" description="Clp1 P-loop" evidence="9">
    <location>
        <begin position="190"/>
        <end position="361"/>
    </location>
</feature>
<gene>
    <name evidence="11" type="ORF">CBOVIS_LOCUS8720</name>
</gene>
<dbReference type="Pfam" id="PF16575">
    <property type="entry name" value="CLP1_P"/>
    <property type="match status" value="1"/>
</dbReference>
<keyword evidence="3" id="KW-0698">rRNA processing</keyword>
<comment type="caution">
    <text evidence="11">The sequence shown here is derived from an EMBL/GenBank/DDBJ whole genome shotgun (WGS) entry which is preliminary data.</text>
</comment>
<dbReference type="InterPro" id="IPR032319">
    <property type="entry name" value="CLP1_P"/>
</dbReference>
<dbReference type="GO" id="GO:0000448">
    <property type="term" value="P:cleavage in ITS2 between 5.8S rRNA and LSU-rRNA of tricistronic rRNA transcript (SSU-rRNA, 5.8S rRNA, LSU-rRNA)"/>
    <property type="evidence" value="ECO:0007669"/>
    <property type="project" value="TreeGrafter"/>
</dbReference>
<accession>A0A8S1EYI7</accession>
<evidence type="ECO:0000313" key="12">
    <source>
        <dbReference type="Proteomes" id="UP000494206"/>
    </source>
</evidence>
<evidence type="ECO:0000256" key="2">
    <source>
        <dbReference type="ARBA" id="ARBA00011003"/>
    </source>
</evidence>
<evidence type="ECO:0000256" key="6">
    <source>
        <dbReference type="ARBA" id="ARBA00022777"/>
    </source>
</evidence>
<name>A0A8S1EYI7_9PELO</name>
<organism evidence="11 12">
    <name type="scientific">Caenorhabditis bovis</name>
    <dbReference type="NCBI Taxonomy" id="2654633"/>
    <lineage>
        <taxon>Eukaryota</taxon>
        <taxon>Metazoa</taxon>
        <taxon>Ecdysozoa</taxon>
        <taxon>Nematoda</taxon>
        <taxon>Chromadorea</taxon>
        <taxon>Rhabditida</taxon>
        <taxon>Rhabditina</taxon>
        <taxon>Rhabditomorpha</taxon>
        <taxon>Rhabditoidea</taxon>
        <taxon>Rhabditidae</taxon>
        <taxon>Peloderinae</taxon>
        <taxon>Caenorhabditis</taxon>
    </lineage>
</organism>
<dbReference type="PANTHER" id="PTHR12755">
    <property type="entry name" value="CLEAVAGE/POLYADENYLATION FACTOR IA SUBUNIT CLP1P"/>
    <property type="match status" value="1"/>
</dbReference>
<evidence type="ECO:0000256" key="1">
    <source>
        <dbReference type="ARBA" id="ARBA00004604"/>
    </source>
</evidence>
<dbReference type="OrthoDB" id="2405412at2759"/>
<feature type="domain" description="NOL9 C-terminal" evidence="10">
    <location>
        <begin position="374"/>
        <end position="482"/>
    </location>
</feature>
<dbReference type="GO" id="GO:0005730">
    <property type="term" value="C:nucleolus"/>
    <property type="evidence" value="ECO:0007669"/>
    <property type="project" value="UniProtKB-SubCell"/>
</dbReference>
<dbReference type="PANTHER" id="PTHR12755:SF3">
    <property type="entry name" value="POLYNUCLEOTIDE 5'-HYDROXYL-KINASE NOL9"/>
    <property type="match status" value="1"/>
</dbReference>
<protein>
    <submittedName>
        <fullName evidence="11">Uncharacterized protein</fullName>
    </submittedName>
</protein>
<dbReference type="Gene3D" id="3.40.50.300">
    <property type="entry name" value="P-loop containing nucleotide triphosphate hydrolases"/>
    <property type="match status" value="1"/>
</dbReference>
<evidence type="ECO:0000256" key="4">
    <source>
        <dbReference type="ARBA" id="ARBA00022679"/>
    </source>
</evidence>
<dbReference type="EMBL" id="CADEPM010000005">
    <property type="protein sequence ID" value="CAB3406683.1"/>
    <property type="molecule type" value="Genomic_DNA"/>
</dbReference>
<evidence type="ECO:0000256" key="8">
    <source>
        <dbReference type="ARBA" id="ARBA00023242"/>
    </source>
</evidence>
<dbReference type="InterPro" id="IPR057570">
    <property type="entry name" value="NOL9_C"/>
</dbReference>
<keyword evidence="8" id="KW-0539">Nucleus</keyword>